<accession>A0A9N9PJS1</accession>
<name>A0A9N9PJS1_9GLOM</name>
<dbReference type="AlphaFoldDB" id="A0A9N9PJS1"/>
<sequence length="42" mass="4978">WKEEYISKLVNNEQIFTDVILSFSMNMSNKKTSGESNILYKF</sequence>
<feature type="non-terminal residue" evidence="1">
    <location>
        <position position="1"/>
    </location>
</feature>
<keyword evidence="2" id="KW-1185">Reference proteome</keyword>
<evidence type="ECO:0000313" key="1">
    <source>
        <dbReference type="EMBL" id="CAG8823316.1"/>
    </source>
</evidence>
<reference evidence="1" key="1">
    <citation type="submission" date="2021-06" db="EMBL/GenBank/DDBJ databases">
        <authorList>
            <person name="Kallberg Y."/>
            <person name="Tangrot J."/>
            <person name="Rosling A."/>
        </authorList>
    </citation>
    <scope>NUCLEOTIDE SEQUENCE</scope>
    <source>
        <strain evidence="1">MA453B</strain>
    </source>
</reference>
<dbReference type="Proteomes" id="UP000789405">
    <property type="component" value="Unassembled WGS sequence"/>
</dbReference>
<gene>
    <name evidence="1" type="ORF">DERYTH_LOCUS27478</name>
</gene>
<proteinExistence type="predicted"/>
<evidence type="ECO:0000313" key="2">
    <source>
        <dbReference type="Proteomes" id="UP000789405"/>
    </source>
</evidence>
<protein>
    <submittedName>
        <fullName evidence="1">21625_t:CDS:1</fullName>
    </submittedName>
</protein>
<dbReference type="EMBL" id="CAJVPY010063283">
    <property type="protein sequence ID" value="CAG8823316.1"/>
    <property type="molecule type" value="Genomic_DNA"/>
</dbReference>
<organism evidence="1 2">
    <name type="scientific">Dentiscutata erythropus</name>
    <dbReference type="NCBI Taxonomy" id="1348616"/>
    <lineage>
        <taxon>Eukaryota</taxon>
        <taxon>Fungi</taxon>
        <taxon>Fungi incertae sedis</taxon>
        <taxon>Mucoromycota</taxon>
        <taxon>Glomeromycotina</taxon>
        <taxon>Glomeromycetes</taxon>
        <taxon>Diversisporales</taxon>
        <taxon>Gigasporaceae</taxon>
        <taxon>Dentiscutata</taxon>
    </lineage>
</organism>
<comment type="caution">
    <text evidence="1">The sequence shown here is derived from an EMBL/GenBank/DDBJ whole genome shotgun (WGS) entry which is preliminary data.</text>
</comment>